<organism evidence="2 3">
    <name type="scientific">Xanthomonas sacchari</name>
    <dbReference type="NCBI Taxonomy" id="56458"/>
    <lineage>
        <taxon>Bacteria</taxon>
        <taxon>Pseudomonadati</taxon>
        <taxon>Pseudomonadota</taxon>
        <taxon>Gammaproteobacteria</taxon>
        <taxon>Lysobacterales</taxon>
        <taxon>Lysobacteraceae</taxon>
        <taxon>Xanthomonas</taxon>
    </lineage>
</organism>
<dbReference type="InterPro" id="IPR009241">
    <property type="entry name" value="HigB-like"/>
</dbReference>
<accession>A0A2P5Z3D7</accession>
<dbReference type="EMBL" id="MDEK01000009">
    <property type="protein sequence ID" value="PPU82246.1"/>
    <property type="molecule type" value="Genomic_DNA"/>
</dbReference>
<gene>
    <name evidence="2" type="ORF">XsacCFBP4641_11035</name>
</gene>
<comment type="caution">
    <text evidence="2">The sequence shown here is derived from an EMBL/GenBank/DDBJ whole genome shotgun (WGS) entry which is preliminary data.</text>
</comment>
<dbReference type="STRING" id="56458.SB85_07430"/>
<reference evidence="2 3" key="1">
    <citation type="submission" date="2016-08" db="EMBL/GenBank/DDBJ databases">
        <authorList>
            <person name="Seilhamer J.J."/>
        </authorList>
    </citation>
    <scope>NUCLEOTIDE SEQUENCE [LARGE SCALE GENOMIC DNA]</scope>
    <source>
        <strain evidence="2 3">CFBP4641</strain>
    </source>
</reference>
<protein>
    <submittedName>
        <fullName evidence="2">Type II toxin-antitoxin system RelE/ParE family toxin</fullName>
    </submittedName>
</protein>
<dbReference type="AlphaFoldDB" id="A0A2P5Z3D7"/>
<feature type="compositionally biased region" description="Basic residues" evidence="1">
    <location>
        <begin position="104"/>
        <end position="113"/>
    </location>
</feature>
<dbReference type="Pfam" id="PF05973">
    <property type="entry name" value="Gp49"/>
    <property type="match status" value="1"/>
</dbReference>
<feature type="region of interest" description="Disordered" evidence="1">
    <location>
        <begin position="94"/>
        <end position="113"/>
    </location>
</feature>
<dbReference type="OrthoDB" id="3233388at2"/>
<evidence type="ECO:0000313" key="2">
    <source>
        <dbReference type="EMBL" id="PPU82246.1"/>
    </source>
</evidence>
<dbReference type="GeneID" id="93880297"/>
<sequence length="113" mass="12690">METTLDVRFYRAASGVEPVRVWLREDVSADARRAIGGDIKTVQLGWPLGMPLVRKLDQRLWEVRSAIPEGIARIFFTTVGSDMVLLHGIVKKSGKTPSADLATAKRRRDKVMR</sequence>
<evidence type="ECO:0000256" key="1">
    <source>
        <dbReference type="SAM" id="MobiDB-lite"/>
    </source>
</evidence>
<evidence type="ECO:0000313" key="3">
    <source>
        <dbReference type="Proteomes" id="UP000247346"/>
    </source>
</evidence>
<proteinExistence type="predicted"/>
<dbReference type="Proteomes" id="UP000247346">
    <property type="component" value="Unassembled WGS sequence"/>
</dbReference>
<name>A0A2P5Z3D7_9XANT</name>
<dbReference type="RefSeq" id="WP_010342458.1">
    <property type="nucleotide sequence ID" value="NZ_CP132343.1"/>
</dbReference>